<reference evidence="6 7" key="1">
    <citation type="submission" date="2016-10" db="EMBL/GenBank/DDBJ databases">
        <authorList>
            <person name="de Groot N.N."/>
        </authorList>
    </citation>
    <scope>NUCLEOTIDE SEQUENCE [LARGE SCALE GENOMIC DNA]</scope>
    <source>
        <strain evidence="6 7">DSM 18346</strain>
    </source>
</reference>
<comment type="similarity">
    <text evidence="5">Belongs to the CbiD family.</text>
</comment>
<comment type="catalytic activity">
    <reaction evidence="5">
        <text>Co-precorrin-5B + S-adenosyl-L-methionine = Co-precorrin-6A + S-adenosyl-L-homocysteine</text>
        <dbReference type="Rhea" id="RHEA:26285"/>
        <dbReference type="ChEBI" id="CHEBI:57856"/>
        <dbReference type="ChEBI" id="CHEBI:59789"/>
        <dbReference type="ChEBI" id="CHEBI:60063"/>
        <dbReference type="ChEBI" id="CHEBI:60064"/>
        <dbReference type="EC" id="2.1.1.195"/>
    </reaction>
</comment>
<evidence type="ECO:0000256" key="1">
    <source>
        <dbReference type="ARBA" id="ARBA00022573"/>
    </source>
</evidence>
<dbReference type="GO" id="GO:0043780">
    <property type="term" value="F:cobalt-precorrin-5B C1-methyltransferase activity"/>
    <property type="evidence" value="ECO:0007669"/>
    <property type="project" value="RHEA"/>
</dbReference>
<evidence type="ECO:0000256" key="4">
    <source>
        <dbReference type="ARBA" id="ARBA00022691"/>
    </source>
</evidence>
<protein>
    <recommendedName>
        <fullName evidence="5">Cobalt-precorrin-5B C(1)-methyltransferase</fullName>
        <ecNumber evidence="5">2.1.1.195</ecNumber>
    </recommendedName>
    <alternativeName>
        <fullName evidence="5">Cobalt-precorrin-6A synthase</fullName>
    </alternativeName>
</protein>
<keyword evidence="1 5" id="KW-0169">Cobalamin biosynthesis</keyword>
<dbReference type="NCBIfam" id="TIGR00312">
    <property type="entry name" value="cbiD"/>
    <property type="match status" value="1"/>
</dbReference>
<dbReference type="PANTHER" id="PTHR35863">
    <property type="entry name" value="COBALT-PRECORRIN-5B C(1)-METHYLTRANSFERASE"/>
    <property type="match status" value="1"/>
</dbReference>
<dbReference type="PIRSF" id="PIRSF026782">
    <property type="entry name" value="CbiD"/>
    <property type="match status" value="1"/>
</dbReference>
<dbReference type="RefSeq" id="WP_090548543.1">
    <property type="nucleotide sequence ID" value="NZ_FNFP01000001.1"/>
</dbReference>
<dbReference type="InterPro" id="IPR036074">
    <property type="entry name" value="CbiD_sf"/>
</dbReference>
<dbReference type="STRING" id="393762.SAMN05660472_00019"/>
<dbReference type="OrthoDB" id="6439987at2"/>
<evidence type="ECO:0000256" key="2">
    <source>
        <dbReference type="ARBA" id="ARBA00022603"/>
    </source>
</evidence>
<evidence type="ECO:0000313" key="7">
    <source>
        <dbReference type="Proteomes" id="UP000198718"/>
    </source>
</evidence>
<dbReference type="InterPro" id="IPR002748">
    <property type="entry name" value="CbiD"/>
</dbReference>
<name>A0A1G8WRD1_9FIRM</name>
<dbReference type="Gene3D" id="3.30.2110.10">
    <property type="entry name" value="CbiD-like"/>
    <property type="match status" value="1"/>
</dbReference>
<evidence type="ECO:0000256" key="5">
    <source>
        <dbReference type="HAMAP-Rule" id="MF_00787"/>
    </source>
</evidence>
<dbReference type="EMBL" id="FNFP01000001">
    <property type="protein sequence ID" value="SDJ80942.1"/>
    <property type="molecule type" value="Genomic_DNA"/>
</dbReference>
<dbReference type="Proteomes" id="UP000198718">
    <property type="component" value="Unassembled WGS sequence"/>
</dbReference>
<accession>A0A1G8WRD1</accession>
<evidence type="ECO:0000256" key="3">
    <source>
        <dbReference type="ARBA" id="ARBA00022679"/>
    </source>
</evidence>
<keyword evidence="4 5" id="KW-0949">S-adenosyl-L-methionine</keyword>
<gene>
    <name evidence="5" type="primary">cbiD</name>
    <name evidence="6" type="ORF">SAMN05660472_00019</name>
</gene>
<comment type="function">
    <text evidence="5">Catalyzes the methylation of C-1 in cobalt-precorrin-5B to form cobalt-precorrin-6A.</text>
</comment>
<keyword evidence="2 5" id="KW-0489">Methyltransferase</keyword>
<dbReference type="GO" id="GO:0032259">
    <property type="term" value="P:methylation"/>
    <property type="evidence" value="ECO:0007669"/>
    <property type="project" value="UniProtKB-KW"/>
</dbReference>
<organism evidence="6 7">
    <name type="scientific">Natronincola ferrireducens</name>
    <dbReference type="NCBI Taxonomy" id="393762"/>
    <lineage>
        <taxon>Bacteria</taxon>
        <taxon>Bacillati</taxon>
        <taxon>Bacillota</taxon>
        <taxon>Clostridia</taxon>
        <taxon>Peptostreptococcales</taxon>
        <taxon>Natronincolaceae</taxon>
        <taxon>Natronincola</taxon>
    </lineage>
</organism>
<dbReference type="HAMAP" id="MF_00787">
    <property type="entry name" value="CbiD"/>
    <property type="match status" value="1"/>
</dbReference>
<keyword evidence="3 5" id="KW-0808">Transferase</keyword>
<dbReference type="SUPFAM" id="SSF111342">
    <property type="entry name" value="CbiD-like"/>
    <property type="match status" value="1"/>
</dbReference>
<dbReference type="Pfam" id="PF01888">
    <property type="entry name" value="CbiD"/>
    <property type="match status" value="1"/>
</dbReference>
<evidence type="ECO:0000313" key="6">
    <source>
        <dbReference type="EMBL" id="SDJ80942.1"/>
    </source>
</evidence>
<dbReference type="EC" id="2.1.1.195" evidence="5"/>
<proteinExistence type="inferred from homology"/>
<dbReference type="PANTHER" id="PTHR35863:SF1">
    <property type="entry name" value="COBALT-PRECORRIN-5B C(1)-METHYLTRANSFERASE"/>
    <property type="match status" value="1"/>
</dbReference>
<keyword evidence="7" id="KW-1185">Reference proteome</keyword>
<dbReference type="UniPathway" id="UPA00148">
    <property type="reaction ID" value="UER00227"/>
</dbReference>
<sequence length="371" mass="41083">MEKYIVKNGKKLRYGYTTGSCATAASKAAALMLLKERNIEEIQISTPKGWDLTLKPLAIEKGINWVSCGIKKDGGDDPDATNGLIIYSRVKWRRDNLIHIDGGIGIGRVTKRGLPVEVGKAAINPVPLQMIEREVREVIGQHRGVDIEIFAPEAVEIAKKTFNPRLGIQGGISILGTSGIVEPMSEEAWKESLALEIAMAKEEGLEKLIFVPGNYGRDLVRNNYGFDERHMIKTSNFIGFMLDKALEKGMKKILLVGHIGKLIKVAGGIFHTHSRIADGRREILAAYLGLLGTSPKDIEKILESNTTEEAVAFIYEMKKQEIFPLLAEKITQKARERMAEEVEVGTIIFSMDHGILAISSTGKKLLEEFKE</sequence>
<comment type="pathway">
    <text evidence="5">Cofactor biosynthesis; adenosylcobalamin biosynthesis; cob(II)yrinate a,c-diamide from sirohydrochlorin (anaerobic route): step 6/10.</text>
</comment>
<dbReference type="AlphaFoldDB" id="A0A1G8WRD1"/>
<dbReference type="GO" id="GO:0019251">
    <property type="term" value="P:anaerobic cobalamin biosynthetic process"/>
    <property type="evidence" value="ECO:0007669"/>
    <property type="project" value="UniProtKB-UniRule"/>
</dbReference>